<dbReference type="OrthoDB" id="5331170at2759"/>
<accession>A0A1L7XRZ9</accession>
<dbReference type="AlphaFoldDB" id="A0A1L7XRZ9"/>
<gene>
    <name evidence="1" type="ORF">PAC_17674</name>
</gene>
<reference evidence="1 2" key="1">
    <citation type="submission" date="2016-03" db="EMBL/GenBank/DDBJ databases">
        <authorList>
            <person name="Ploux O."/>
        </authorList>
    </citation>
    <scope>NUCLEOTIDE SEQUENCE [LARGE SCALE GENOMIC DNA]</scope>
    <source>
        <strain evidence="1 2">UAMH 11012</strain>
    </source>
</reference>
<evidence type="ECO:0000313" key="2">
    <source>
        <dbReference type="Proteomes" id="UP000184330"/>
    </source>
</evidence>
<proteinExistence type="predicted"/>
<sequence length="210" mass="24627">MPKQWDFQLVWPKDGPKGRGKRSFTKGLRDIVGGKGPDMFLQRRGDGTAITPERWGNWDSYHNAEMHVSEKSKPNRLLTNSRGSKRYDPQTRTYKHWAWPEDWNGLGSEFVGLGPNGVGYPRLTQRELRYMQRQLSRGRPIEPQKLDNWNQNGPKRFDRKHDWFWQEAHIGGTTRPNAHVDDFGRFLGLGPNNNLMMHRELPFNMNTWNV</sequence>
<protein>
    <submittedName>
        <fullName evidence="1">Uncharacterized protein</fullName>
    </submittedName>
</protein>
<name>A0A1L7XRZ9_9HELO</name>
<dbReference type="Proteomes" id="UP000184330">
    <property type="component" value="Unassembled WGS sequence"/>
</dbReference>
<dbReference type="EMBL" id="FJOG01000047">
    <property type="protein sequence ID" value="CZR67775.1"/>
    <property type="molecule type" value="Genomic_DNA"/>
</dbReference>
<organism evidence="1 2">
    <name type="scientific">Phialocephala subalpina</name>
    <dbReference type="NCBI Taxonomy" id="576137"/>
    <lineage>
        <taxon>Eukaryota</taxon>
        <taxon>Fungi</taxon>
        <taxon>Dikarya</taxon>
        <taxon>Ascomycota</taxon>
        <taxon>Pezizomycotina</taxon>
        <taxon>Leotiomycetes</taxon>
        <taxon>Helotiales</taxon>
        <taxon>Mollisiaceae</taxon>
        <taxon>Phialocephala</taxon>
        <taxon>Phialocephala fortinii species complex</taxon>
    </lineage>
</organism>
<evidence type="ECO:0000313" key="1">
    <source>
        <dbReference type="EMBL" id="CZR67775.1"/>
    </source>
</evidence>
<keyword evidence="2" id="KW-1185">Reference proteome</keyword>